<dbReference type="RefSeq" id="WP_310049350.1">
    <property type="nucleotide sequence ID" value="NZ_JAVDVQ010000001.1"/>
</dbReference>
<keyword evidence="6" id="KW-1185">Reference proteome</keyword>
<evidence type="ECO:0000313" key="6">
    <source>
        <dbReference type="Proteomes" id="UP001252243"/>
    </source>
</evidence>
<feature type="chain" id="PRO_5046825023" evidence="4">
    <location>
        <begin position="27"/>
        <end position="317"/>
    </location>
</feature>
<comment type="caution">
    <text evidence="5">The sequence shown here is derived from an EMBL/GenBank/DDBJ whole genome shotgun (WGS) entry which is preliminary data.</text>
</comment>
<evidence type="ECO:0000256" key="1">
    <source>
        <dbReference type="ARBA" id="ARBA00022801"/>
    </source>
</evidence>
<keyword evidence="1" id="KW-0378">Hydrolase</keyword>
<dbReference type="Proteomes" id="UP001252243">
    <property type="component" value="Unassembled WGS sequence"/>
</dbReference>
<name>A0ABU1U6G1_9MICC</name>
<dbReference type="PROSITE" id="PS51257">
    <property type="entry name" value="PROKAR_LIPOPROTEIN"/>
    <property type="match status" value="1"/>
</dbReference>
<organism evidence="5 6">
    <name type="scientific">Arthrobacter ginsengisoli</name>
    <dbReference type="NCBI Taxonomy" id="1356565"/>
    <lineage>
        <taxon>Bacteria</taxon>
        <taxon>Bacillati</taxon>
        <taxon>Actinomycetota</taxon>
        <taxon>Actinomycetes</taxon>
        <taxon>Micrococcales</taxon>
        <taxon>Micrococcaceae</taxon>
        <taxon>Arthrobacter</taxon>
    </lineage>
</organism>
<dbReference type="InterPro" id="IPR007312">
    <property type="entry name" value="Phosphoesterase"/>
</dbReference>
<dbReference type="PANTHER" id="PTHR31956:SF8">
    <property type="entry name" value="ACID PHOSPHATASE PHOA (AFU_ORTHOLOGUE AFUA_1G03570)"/>
    <property type="match status" value="1"/>
</dbReference>
<gene>
    <name evidence="5" type="ORF">J2X01_000042</name>
</gene>
<evidence type="ECO:0000313" key="5">
    <source>
        <dbReference type="EMBL" id="MDR7080773.1"/>
    </source>
</evidence>
<proteinExistence type="predicted"/>
<feature type="region of interest" description="Disordered" evidence="3">
    <location>
        <begin position="26"/>
        <end position="53"/>
    </location>
</feature>
<dbReference type="EMBL" id="JAVDVQ010000001">
    <property type="protein sequence ID" value="MDR7080773.1"/>
    <property type="molecule type" value="Genomic_DNA"/>
</dbReference>
<evidence type="ECO:0000256" key="2">
    <source>
        <dbReference type="ARBA" id="ARBA00023026"/>
    </source>
</evidence>
<dbReference type="InterPro" id="IPR017850">
    <property type="entry name" value="Alkaline_phosphatase_core_sf"/>
</dbReference>
<reference evidence="5 6" key="1">
    <citation type="submission" date="2023-07" db="EMBL/GenBank/DDBJ databases">
        <title>Sorghum-associated microbial communities from plants grown in Nebraska, USA.</title>
        <authorList>
            <person name="Schachtman D."/>
        </authorList>
    </citation>
    <scope>NUCLEOTIDE SEQUENCE [LARGE SCALE GENOMIC DNA]</scope>
    <source>
        <strain evidence="5 6">BE167</strain>
    </source>
</reference>
<protein>
    <submittedName>
        <fullName evidence="5">Phospholipase C</fullName>
    </submittedName>
</protein>
<keyword evidence="2" id="KW-0843">Virulence</keyword>
<feature type="signal peptide" evidence="4">
    <location>
        <begin position="1"/>
        <end position="26"/>
    </location>
</feature>
<dbReference type="Gene3D" id="3.40.720.10">
    <property type="entry name" value="Alkaline Phosphatase, subunit A"/>
    <property type="match status" value="1"/>
</dbReference>
<accession>A0ABU1U6G1</accession>
<sequence>MRRVARPSLAVVLALGLAGCIGPEPAPDPSPSASLAPPSQPATGTPVPSGPARQGTVDHVVIIVMENKVASRILGADDAPYLNSLAKDYALAANYHAVTRPSLPNYLALTSGTTAGITSNCDPAASDCQARVRTIADEITETGRVWRMYAEGMPEPCMAGNSGRYAVKHNPFMYYPSVTGDRELCTDRVVPFSRLDEDLKTGRSLPDYVFITPDMCSDTHDCPVRTGDDWLSRQVPKILAAPAFSSTNSLLVVTYDEGSGSSNHVATVFAGPAARKGYVSETRYTHYSLLRTIEDAWGLDPLTDNDRGAAGMAELLN</sequence>
<dbReference type="PANTHER" id="PTHR31956">
    <property type="entry name" value="NON-SPECIFIC PHOSPHOLIPASE C4-RELATED"/>
    <property type="match status" value="1"/>
</dbReference>
<dbReference type="SUPFAM" id="SSF53649">
    <property type="entry name" value="Alkaline phosphatase-like"/>
    <property type="match status" value="1"/>
</dbReference>
<dbReference type="Pfam" id="PF04185">
    <property type="entry name" value="Phosphoesterase"/>
    <property type="match status" value="1"/>
</dbReference>
<evidence type="ECO:0000256" key="3">
    <source>
        <dbReference type="SAM" id="MobiDB-lite"/>
    </source>
</evidence>
<evidence type="ECO:0000256" key="4">
    <source>
        <dbReference type="SAM" id="SignalP"/>
    </source>
</evidence>
<keyword evidence="4" id="KW-0732">Signal</keyword>